<evidence type="ECO:0000256" key="5">
    <source>
        <dbReference type="ARBA" id="ARBA00023267"/>
    </source>
</evidence>
<dbReference type="SUPFAM" id="SSF56059">
    <property type="entry name" value="Glutathione synthetase ATP-binding domain-like"/>
    <property type="match status" value="1"/>
</dbReference>
<proteinExistence type="predicted"/>
<reference evidence="10" key="1">
    <citation type="submission" date="2021-06" db="EMBL/GenBank/DDBJ databases">
        <authorList>
            <person name="Kallberg Y."/>
            <person name="Tangrot J."/>
            <person name="Rosling A."/>
        </authorList>
    </citation>
    <scope>NUCLEOTIDE SEQUENCE</scope>
    <source>
        <strain evidence="10">CL551</strain>
    </source>
</reference>
<dbReference type="Pfam" id="PF02786">
    <property type="entry name" value="CPSase_L_D2"/>
    <property type="match status" value="1"/>
</dbReference>
<dbReference type="InterPro" id="IPR005481">
    <property type="entry name" value="BC-like_N"/>
</dbReference>
<dbReference type="InterPro" id="IPR011761">
    <property type="entry name" value="ATP-grasp"/>
</dbReference>
<evidence type="ECO:0000256" key="3">
    <source>
        <dbReference type="ARBA" id="ARBA00022741"/>
    </source>
</evidence>
<keyword evidence="2" id="KW-0436">Ligase</keyword>
<dbReference type="GO" id="GO:0046872">
    <property type="term" value="F:metal ion binding"/>
    <property type="evidence" value="ECO:0007669"/>
    <property type="project" value="InterPro"/>
</dbReference>
<evidence type="ECO:0000313" key="11">
    <source>
        <dbReference type="Proteomes" id="UP000789342"/>
    </source>
</evidence>
<evidence type="ECO:0000313" key="10">
    <source>
        <dbReference type="EMBL" id="CAG8520269.1"/>
    </source>
</evidence>
<sequence length="665" mass="75645">MSKTIEKILIANRGEIACRIIDTCRRLGITTVAVYSEIDRDELFVKSADEAVCIGSSSASESYLQIEKIILAAYSTGAQAIHPGYGFLSENATFAKQIAEAGRRYSTYDLIFIGPRPESILAIGDKIEAKNLLSKNLPSVPVIPGYNGDDQSLEVMINEAKKIGFPILLKASAGGGGKGMRVVYEESKLLEEIELAKSESLRSFGSDRLLIEKYFDSVRHIEVQIFGDEYGNVYHCFERDCSVQRRYQKVIEETPSPSLDQDLRNQMFKVAIQIGKFLKYSGAGTVEFIVDEKEKRFYFLEMNTRLQVEHPITELVTGLDLVELQILVAQGYDLSRSVLPTIESKGHAIECRLYSEDPCNNFFPSTGKVRQWKQCEVPHVRYDTGVGTGSEISIYYDPLISKISAWAPTRKQALQKMTYALRNTVCLGLVTNQSFLKSVLHCTDFLSGEYNTKFIEKNFPQSFMKSWKQRDLPKNLIVVPFLWFWYLREKDRSTLHHIPAGWRYVKYKKPNDVYLLENGRVEELEYEFIGRAGERNYIYGTLICTIDGEQRSFELANGSKHTQQQEVFVHDYRSSEQYKFIRKNKLKAPSTSNEDDMSPYLAPMPCRILKLLVPSGSKITKNQPILTMESMKTEIRLYSRHDGVIKTLVKVGDVVEAGTLLVKIE</sequence>
<accession>A0A9N9A8N2</accession>
<dbReference type="Gene3D" id="3.30.470.20">
    <property type="entry name" value="ATP-grasp fold, B domain"/>
    <property type="match status" value="1"/>
</dbReference>
<dbReference type="Gene3D" id="2.40.50.100">
    <property type="match status" value="1"/>
</dbReference>
<dbReference type="InterPro" id="IPR011054">
    <property type="entry name" value="Rudment_hybrid_motif"/>
</dbReference>
<dbReference type="FunFam" id="3.40.50.20:FF:000010">
    <property type="entry name" value="Propionyl-CoA carboxylase subunit alpha"/>
    <property type="match status" value="1"/>
</dbReference>
<dbReference type="Pfam" id="PF00364">
    <property type="entry name" value="Biotin_lipoyl"/>
    <property type="match status" value="1"/>
</dbReference>
<feature type="domain" description="Biotin carboxylation" evidence="9">
    <location>
        <begin position="4"/>
        <end position="460"/>
    </location>
</feature>
<evidence type="ECO:0000259" key="7">
    <source>
        <dbReference type="PROSITE" id="PS50968"/>
    </source>
</evidence>
<name>A0A9N9A8N2_9GLOM</name>
<feature type="domain" description="Lipoyl-binding" evidence="7">
    <location>
        <begin position="583"/>
        <end position="665"/>
    </location>
</feature>
<gene>
    <name evidence="10" type="ORF">AMORRO_LOCUS4167</name>
</gene>
<dbReference type="EMBL" id="CAJVPV010002189">
    <property type="protein sequence ID" value="CAG8520269.1"/>
    <property type="molecule type" value="Genomic_DNA"/>
</dbReference>
<dbReference type="SUPFAM" id="SSF52440">
    <property type="entry name" value="PreATP-grasp domain"/>
    <property type="match status" value="1"/>
</dbReference>
<evidence type="ECO:0000259" key="9">
    <source>
        <dbReference type="PROSITE" id="PS50979"/>
    </source>
</evidence>
<dbReference type="Pfam" id="PF00289">
    <property type="entry name" value="Biotin_carb_N"/>
    <property type="match status" value="1"/>
</dbReference>
<feature type="domain" description="ATP-grasp" evidence="8">
    <location>
        <begin position="130"/>
        <end position="330"/>
    </location>
</feature>
<dbReference type="InterPro" id="IPR011053">
    <property type="entry name" value="Single_hybrid_motif"/>
</dbReference>
<dbReference type="SMART" id="SM00878">
    <property type="entry name" value="Biotin_carb_C"/>
    <property type="match status" value="1"/>
</dbReference>
<dbReference type="GO" id="GO:0016874">
    <property type="term" value="F:ligase activity"/>
    <property type="evidence" value="ECO:0007669"/>
    <property type="project" value="UniProtKB-KW"/>
</dbReference>
<dbReference type="OrthoDB" id="196847at2759"/>
<organism evidence="10 11">
    <name type="scientific">Acaulospora morrowiae</name>
    <dbReference type="NCBI Taxonomy" id="94023"/>
    <lineage>
        <taxon>Eukaryota</taxon>
        <taxon>Fungi</taxon>
        <taxon>Fungi incertae sedis</taxon>
        <taxon>Mucoromycota</taxon>
        <taxon>Glomeromycotina</taxon>
        <taxon>Glomeromycetes</taxon>
        <taxon>Diversisporales</taxon>
        <taxon>Acaulosporaceae</taxon>
        <taxon>Acaulospora</taxon>
    </lineage>
</organism>
<evidence type="ECO:0000256" key="1">
    <source>
        <dbReference type="ARBA" id="ARBA00001953"/>
    </source>
</evidence>
<dbReference type="InterPro" id="IPR000089">
    <property type="entry name" value="Biotin_lipoyl"/>
</dbReference>
<keyword evidence="5" id="KW-0092">Biotin</keyword>
<dbReference type="PROSITE" id="PS50975">
    <property type="entry name" value="ATP_GRASP"/>
    <property type="match status" value="1"/>
</dbReference>
<dbReference type="InterPro" id="IPR050856">
    <property type="entry name" value="Biotin_carboxylase_complex"/>
</dbReference>
<keyword evidence="3 6" id="KW-0547">Nucleotide-binding</keyword>
<evidence type="ECO:0000256" key="2">
    <source>
        <dbReference type="ARBA" id="ARBA00022598"/>
    </source>
</evidence>
<dbReference type="PROSITE" id="PS50968">
    <property type="entry name" value="BIOTINYL_LIPOYL"/>
    <property type="match status" value="1"/>
</dbReference>
<dbReference type="PROSITE" id="PS00867">
    <property type="entry name" value="CPSASE_2"/>
    <property type="match status" value="1"/>
</dbReference>
<evidence type="ECO:0000256" key="6">
    <source>
        <dbReference type="PROSITE-ProRule" id="PRU00409"/>
    </source>
</evidence>
<dbReference type="InterPro" id="IPR005482">
    <property type="entry name" value="Biotin_COase_C"/>
</dbReference>
<evidence type="ECO:0000256" key="4">
    <source>
        <dbReference type="ARBA" id="ARBA00022840"/>
    </source>
</evidence>
<dbReference type="Pfam" id="PF02785">
    <property type="entry name" value="Biotin_carb_C"/>
    <property type="match status" value="1"/>
</dbReference>
<evidence type="ECO:0000259" key="8">
    <source>
        <dbReference type="PROSITE" id="PS50975"/>
    </source>
</evidence>
<dbReference type="SUPFAM" id="SSF51230">
    <property type="entry name" value="Single hybrid motif"/>
    <property type="match status" value="1"/>
</dbReference>
<dbReference type="Proteomes" id="UP000789342">
    <property type="component" value="Unassembled WGS sequence"/>
</dbReference>
<dbReference type="PANTHER" id="PTHR18866:SF127">
    <property type="match status" value="1"/>
</dbReference>
<dbReference type="InterPro" id="IPR016185">
    <property type="entry name" value="PreATP-grasp_dom_sf"/>
</dbReference>
<dbReference type="FunFam" id="3.30.1490.20:FF:000003">
    <property type="entry name" value="acetyl-CoA carboxylase isoform X1"/>
    <property type="match status" value="1"/>
</dbReference>
<dbReference type="PROSITE" id="PS00866">
    <property type="entry name" value="CPSASE_1"/>
    <property type="match status" value="1"/>
</dbReference>
<dbReference type="InterPro" id="IPR005479">
    <property type="entry name" value="CPAse_ATP-bd"/>
</dbReference>
<dbReference type="PROSITE" id="PS50979">
    <property type="entry name" value="BC"/>
    <property type="match status" value="1"/>
</dbReference>
<keyword evidence="11" id="KW-1185">Reference proteome</keyword>
<dbReference type="CDD" id="cd06850">
    <property type="entry name" value="biotinyl_domain"/>
    <property type="match status" value="1"/>
</dbReference>
<keyword evidence="4 6" id="KW-0067">ATP-binding</keyword>
<dbReference type="GO" id="GO:0005524">
    <property type="term" value="F:ATP binding"/>
    <property type="evidence" value="ECO:0007669"/>
    <property type="project" value="UniProtKB-UniRule"/>
</dbReference>
<comment type="caution">
    <text evidence="10">The sequence shown here is derived from an EMBL/GenBank/DDBJ whole genome shotgun (WGS) entry which is preliminary data.</text>
</comment>
<protein>
    <submittedName>
        <fullName evidence="10">8804_t:CDS:1</fullName>
    </submittedName>
</protein>
<dbReference type="InterPro" id="IPR011764">
    <property type="entry name" value="Biotin_carboxylation_dom"/>
</dbReference>
<dbReference type="SUPFAM" id="SSF51246">
    <property type="entry name" value="Rudiment single hybrid motif"/>
    <property type="match status" value="1"/>
</dbReference>
<comment type="cofactor">
    <cofactor evidence="1">
        <name>biotin</name>
        <dbReference type="ChEBI" id="CHEBI:57586"/>
    </cofactor>
</comment>
<dbReference type="PANTHER" id="PTHR18866">
    <property type="entry name" value="CARBOXYLASE:PYRUVATE/ACETYL-COA/PROPIONYL-COA CARBOXYLASE"/>
    <property type="match status" value="1"/>
</dbReference>
<dbReference type="AlphaFoldDB" id="A0A9N9A8N2"/>